<keyword evidence="5" id="KW-0408">Iron</keyword>
<dbReference type="GO" id="GO:0043885">
    <property type="term" value="F:anaerobic carbon-monoxide dehydrogenase activity"/>
    <property type="evidence" value="ECO:0007669"/>
    <property type="project" value="InterPro"/>
</dbReference>
<dbReference type="GO" id="GO:0004601">
    <property type="term" value="F:peroxidase activity"/>
    <property type="evidence" value="ECO:0007669"/>
    <property type="project" value="TreeGrafter"/>
</dbReference>
<dbReference type="InterPro" id="IPR016101">
    <property type="entry name" value="CO_DH_a-bundle"/>
</dbReference>
<dbReference type="GO" id="GO:0051539">
    <property type="term" value="F:4 iron, 4 sulfur cluster binding"/>
    <property type="evidence" value="ECO:0007669"/>
    <property type="project" value="UniProtKB-KW"/>
</dbReference>
<feature type="non-terminal residue" evidence="7">
    <location>
        <position position="412"/>
    </location>
</feature>
<evidence type="ECO:0000313" key="7">
    <source>
        <dbReference type="EMBL" id="KKL45317.1"/>
    </source>
</evidence>
<keyword evidence="3" id="KW-0479">Metal-binding</keyword>
<name>A0A0F9F2N5_9ZZZZ</name>
<dbReference type="GO" id="GO:0016151">
    <property type="term" value="F:nickel cation binding"/>
    <property type="evidence" value="ECO:0007669"/>
    <property type="project" value="InterPro"/>
</dbReference>
<keyword evidence="2" id="KW-0533">Nickel</keyword>
<dbReference type="GO" id="GO:0042542">
    <property type="term" value="P:response to hydrogen peroxide"/>
    <property type="evidence" value="ECO:0007669"/>
    <property type="project" value="TreeGrafter"/>
</dbReference>
<sequence>MTTPEQRSTDPASIEMLKHAAEQGLEVIWDRYDAMQPQCGFGSLGICCRNCSMGPCRIDPFGNGPSEGICGANADVIAARNLARMIACGSSAHSDHARDVAHTLLIAASGEGDYVVKDHAKLQKLAAEWGIETEGVEPNDLARQVGEAALAQFGQQDGELRFVSRAPELTQKRWRDAGVVPRGIDREIVSLLHSTHIGGDSSYKSIIASGIRAALADGWGGSMIATELQDILFRTPAWLRSRSNLGVIDPKSVNIVVHGHEPILSDMIVAASQDPELIALAKSKGAGGITLSGICCTANEILMRHGVPVAGNFLHQELAVSTGAVEAMVVDIQCVMPALAKLTERFHTKFISTSKKAHFPYAEHVEFEEADALNIAKKIVRMAIENFPNRDASRVTVPQFSSPLVAGFSAEN</sequence>
<keyword evidence="6" id="KW-0411">Iron-sulfur</keyword>
<comment type="caution">
    <text evidence="7">The sequence shown here is derived from an EMBL/GenBank/DDBJ whole genome shotgun (WGS) entry which is preliminary data.</text>
</comment>
<dbReference type="PANTHER" id="PTHR30109">
    <property type="entry name" value="HYDROXYLAMINE REDUCTASE"/>
    <property type="match status" value="1"/>
</dbReference>
<dbReference type="Pfam" id="PF03063">
    <property type="entry name" value="Prismane"/>
    <property type="match status" value="1"/>
</dbReference>
<evidence type="ECO:0000256" key="4">
    <source>
        <dbReference type="ARBA" id="ARBA00023002"/>
    </source>
</evidence>
<keyword evidence="4" id="KW-0560">Oxidoreductase</keyword>
<dbReference type="Gene3D" id="3.40.50.2030">
    <property type="match status" value="1"/>
</dbReference>
<evidence type="ECO:0008006" key="8">
    <source>
        <dbReference type="Google" id="ProtNLM"/>
    </source>
</evidence>
<dbReference type="InterPro" id="IPR004137">
    <property type="entry name" value="HCP/CODH"/>
</dbReference>
<proteinExistence type="predicted"/>
<evidence type="ECO:0000256" key="6">
    <source>
        <dbReference type="ARBA" id="ARBA00023014"/>
    </source>
</evidence>
<reference evidence="7" key="1">
    <citation type="journal article" date="2015" name="Nature">
        <title>Complex archaea that bridge the gap between prokaryotes and eukaryotes.</title>
        <authorList>
            <person name="Spang A."/>
            <person name="Saw J.H."/>
            <person name="Jorgensen S.L."/>
            <person name="Zaremba-Niedzwiedzka K."/>
            <person name="Martijn J."/>
            <person name="Lind A.E."/>
            <person name="van Eijk R."/>
            <person name="Schleper C."/>
            <person name="Guy L."/>
            <person name="Ettema T.J."/>
        </authorList>
    </citation>
    <scope>NUCLEOTIDE SEQUENCE</scope>
</reference>
<dbReference type="PANTHER" id="PTHR30109:SF4">
    <property type="entry name" value="CARBON MONOXIDE DEHYDROGENASE"/>
    <property type="match status" value="1"/>
</dbReference>
<dbReference type="InterPro" id="IPR011254">
    <property type="entry name" value="Prismane-like_sf"/>
</dbReference>
<evidence type="ECO:0000256" key="2">
    <source>
        <dbReference type="ARBA" id="ARBA00022596"/>
    </source>
</evidence>
<protein>
    <recommendedName>
        <fullName evidence="8">Carbon monoxide dehydrogenase</fullName>
    </recommendedName>
</protein>
<keyword evidence="1" id="KW-0004">4Fe-4S</keyword>
<dbReference type="GO" id="GO:0050418">
    <property type="term" value="F:hydroxylamine reductase activity"/>
    <property type="evidence" value="ECO:0007669"/>
    <property type="project" value="TreeGrafter"/>
</dbReference>
<evidence type="ECO:0000256" key="3">
    <source>
        <dbReference type="ARBA" id="ARBA00022723"/>
    </source>
</evidence>
<dbReference type="EMBL" id="LAZR01034433">
    <property type="protein sequence ID" value="KKL45317.1"/>
    <property type="molecule type" value="Genomic_DNA"/>
</dbReference>
<dbReference type="Gene3D" id="1.20.1270.30">
    <property type="match status" value="1"/>
</dbReference>
<evidence type="ECO:0000256" key="1">
    <source>
        <dbReference type="ARBA" id="ARBA00022485"/>
    </source>
</evidence>
<dbReference type="SUPFAM" id="SSF56821">
    <property type="entry name" value="Prismane protein-like"/>
    <property type="match status" value="1"/>
</dbReference>
<evidence type="ECO:0000256" key="5">
    <source>
        <dbReference type="ARBA" id="ARBA00023004"/>
    </source>
</evidence>
<dbReference type="AlphaFoldDB" id="A0A0F9F2N5"/>
<accession>A0A0F9F2N5</accession>
<dbReference type="InterPro" id="IPR016099">
    <property type="entry name" value="Prismane-like_a/b-sand"/>
</dbReference>
<gene>
    <name evidence="7" type="ORF">LCGC14_2356900</name>
</gene>
<organism evidence="7">
    <name type="scientific">marine sediment metagenome</name>
    <dbReference type="NCBI Taxonomy" id="412755"/>
    <lineage>
        <taxon>unclassified sequences</taxon>
        <taxon>metagenomes</taxon>
        <taxon>ecological metagenomes</taxon>
    </lineage>
</organism>
<dbReference type="GO" id="GO:0006091">
    <property type="term" value="P:generation of precursor metabolites and energy"/>
    <property type="evidence" value="ECO:0007669"/>
    <property type="project" value="InterPro"/>
</dbReference>